<keyword evidence="8" id="KW-0472">Membrane</keyword>
<reference evidence="14 15" key="1">
    <citation type="submission" date="2019-06" db="EMBL/GenBank/DDBJ databases">
        <title>Discovery of a novel chromosome fission-fusion reversal in muntjac.</title>
        <authorList>
            <person name="Mudd A.B."/>
            <person name="Bredeson J.V."/>
            <person name="Baum R."/>
            <person name="Hockemeyer D."/>
            <person name="Rokhsar D.S."/>
        </authorList>
    </citation>
    <scope>NUCLEOTIDE SEQUENCE [LARGE SCALE GENOMIC DNA]</scope>
    <source>
        <strain evidence="14">UCam_UCB_Mr</strain>
        <tissue evidence="14">Fibroblast cell line</tissue>
    </source>
</reference>
<organism evidence="14 15">
    <name type="scientific">Muntiacus reevesi</name>
    <name type="common">Reeves' muntjac</name>
    <name type="synonym">Cervus reevesi</name>
    <dbReference type="NCBI Taxonomy" id="9886"/>
    <lineage>
        <taxon>Eukaryota</taxon>
        <taxon>Metazoa</taxon>
        <taxon>Chordata</taxon>
        <taxon>Craniata</taxon>
        <taxon>Vertebrata</taxon>
        <taxon>Euteleostomi</taxon>
        <taxon>Mammalia</taxon>
        <taxon>Eutheria</taxon>
        <taxon>Laurasiatheria</taxon>
        <taxon>Artiodactyla</taxon>
        <taxon>Ruminantia</taxon>
        <taxon>Pecora</taxon>
        <taxon>Cervidae</taxon>
        <taxon>Muntiacinae</taxon>
        <taxon>Muntiacus</taxon>
    </lineage>
</organism>
<feature type="domain" description="SRCR" evidence="13">
    <location>
        <begin position="580"/>
        <end position="669"/>
    </location>
</feature>
<dbReference type="PANTHER" id="PTHR19331">
    <property type="entry name" value="SCAVENGER RECEPTOR DOMAIN-CONTAINING"/>
    <property type="match status" value="1"/>
</dbReference>
<feature type="domain" description="SRCR" evidence="13">
    <location>
        <begin position="132"/>
        <end position="232"/>
    </location>
</feature>
<feature type="region of interest" description="Disordered" evidence="12">
    <location>
        <begin position="694"/>
        <end position="747"/>
    </location>
</feature>
<evidence type="ECO:0000313" key="14">
    <source>
        <dbReference type="EMBL" id="KAB0354024.1"/>
    </source>
</evidence>
<feature type="disulfide bond" evidence="11">
    <location>
        <begin position="304"/>
        <end position="314"/>
    </location>
</feature>
<evidence type="ECO:0000256" key="8">
    <source>
        <dbReference type="ARBA" id="ARBA00023136"/>
    </source>
</evidence>
<feature type="disulfide bond" evidence="11">
    <location>
        <begin position="170"/>
        <end position="231"/>
    </location>
</feature>
<feature type="domain" description="SRCR" evidence="13">
    <location>
        <begin position="371"/>
        <end position="471"/>
    </location>
</feature>
<keyword evidence="6" id="KW-0677">Repeat</keyword>
<keyword evidence="9 11" id="KW-1015">Disulfide bond</keyword>
<comment type="subcellular location">
    <subcellularLocation>
        <location evidence="1">Membrane</location>
        <topology evidence="1">Single-pass membrane protein</topology>
    </subcellularLocation>
    <subcellularLocation>
        <location evidence="2">Secreted</location>
    </subcellularLocation>
</comment>
<name>A0A5N3VYJ3_MUNRE</name>
<dbReference type="FunFam" id="3.10.250.10:FF:000016">
    <property type="entry name" value="Scavenger receptor cysteine-rich protein type 12"/>
    <property type="match status" value="1"/>
</dbReference>
<comment type="caution">
    <text evidence="14">The sequence shown here is derived from an EMBL/GenBank/DDBJ whole genome shotgun (WGS) entry which is preliminary data.</text>
</comment>
<feature type="disulfide bond" evidence="11">
    <location>
        <begin position="396"/>
        <end position="460"/>
    </location>
</feature>
<keyword evidence="10" id="KW-0325">Glycoprotein</keyword>
<feature type="disulfide bond" evidence="11">
    <location>
        <begin position="409"/>
        <end position="470"/>
    </location>
</feature>
<feature type="disulfide bond" evidence="11">
    <location>
        <begin position="201"/>
        <end position="211"/>
    </location>
</feature>
<evidence type="ECO:0000313" key="15">
    <source>
        <dbReference type="Proteomes" id="UP000326062"/>
    </source>
</evidence>
<evidence type="ECO:0000259" key="13">
    <source>
        <dbReference type="PROSITE" id="PS50287"/>
    </source>
</evidence>
<dbReference type="EMBL" id="VCEB01000078">
    <property type="protein sequence ID" value="KAB0354024.1"/>
    <property type="molecule type" value="Genomic_DNA"/>
</dbReference>
<feature type="domain" description="SRCR" evidence="13">
    <location>
        <begin position="23"/>
        <end position="129"/>
    </location>
</feature>
<comment type="caution">
    <text evidence="11">Lacks conserved residue(s) required for the propagation of feature annotation.</text>
</comment>
<evidence type="ECO:0000256" key="1">
    <source>
        <dbReference type="ARBA" id="ARBA00004167"/>
    </source>
</evidence>
<dbReference type="PRINTS" id="PR00258">
    <property type="entry name" value="SPERACTRCPTR"/>
</dbReference>
<dbReference type="FunFam" id="3.10.250.10:FF:000009">
    <property type="entry name" value="WC1"/>
    <property type="match status" value="2"/>
</dbReference>
<dbReference type="Pfam" id="PF00530">
    <property type="entry name" value="SRCR"/>
    <property type="match status" value="6"/>
</dbReference>
<evidence type="ECO:0000256" key="7">
    <source>
        <dbReference type="ARBA" id="ARBA00022989"/>
    </source>
</evidence>
<feature type="disulfide bond" evidence="11">
    <location>
        <begin position="440"/>
        <end position="450"/>
    </location>
</feature>
<dbReference type="FunFam" id="3.10.250.10:FF:000012">
    <property type="entry name" value="CD163 molecule like 1"/>
    <property type="match status" value="1"/>
</dbReference>
<keyword evidence="4" id="KW-0812">Transmembrane</keyword>
<accession>A0A5N3VYJ3</accession>
<feature type="disulfide bond" evidence="11">
    <location>
        <begin position="514"/>
        <end position="575"/>
    </location>
</feature>
<evidence type="ECO:0000256" key="3">
    <source>
        <dbReference type="ARBA" id="ARBA00022525"/>
    </source>
</evidence>
<keyword evidence="3" id="KW-0964">Secreted</keyword>
<evidence type="ECO:0000256" key="2">
    <source>
        <dbReference type="ARBA" id="ARBA00004613"/>
    </source>
</evidence>
<evidence type="ECO:0000256" key="12">
    <source>
        <dbReference type="SAM" id="MobiDB-lite"/>
    </source>
</evidence>
<evidence type="ECO:0000256" key="5">
    <source>
        <dbReference type="ARBA" id="ARBA00022729"/>
    </source>
</evidence>
<feature type="compositionally biased region" description="Acidic residues" evidence="12">
    <location>
        <begin position="718"/>
        <end position="727"/>
    </location>
</feature>
<feature type="domain" description="SRCR" evidence="13">
    <location>
        <begin position="476"/>
        <end position="576"/>
    </location>
</feature>
<dbReference type="InterPro" id="IPR036772">
    <property type="entry name" value="SRCR-like_dom_sf"/>
</dbReference>
<protein>
    <recommendedName>
        <fullName evidence="13">SRCR domain-containing protein</fullName>
    </recommendedName>
</protein>
<feature type="disulfide bond" evidence="11">
    <location>
        <begin position="501"/>
        <end position="565"/>
    </location>
</feature>
<feature type="disulfide bond" evidence="11">
    <location>
        <begin position="545"/>
        <end position="555"/>
    </location>
</feature>
<dbReference type="Proteomes" id="UP000326062">
    <property type="component" value="Unassembled WGS sequence"/>
</dbReference>
<dbReference type="SUPFAM" id="SSF56487">
    <property type="entry name" value="SRCR-like"/>
    <property type="match status" value="6"/>
</dbReference>
<feature type="domain" description="SRCR" evidence="13">
    <location>
        <begin position="237"/>
        <end position="335"/>
    </location>
</feature>
<sequence>MLLCYIPAKLGSSANVAGASLELRLKDGAHHCEGRVEAKYQGEWGSAYTEYWHLLYADLLCRHLECGPAVDAPRGSYFGPRLGPIWYFYYFCNITEAELSLAINKCVQSDFKNYNDTFSHDEDVGAVCSGFVHLARGDGPCSGQVEVRSGEDWIPVSDGNFTLSNAQVICAELGCGKAVSVLGHMPFTESDGRVWAEEFRCEGEEPELWSCPRVPCPGGTCHHSGAAQVVCSAYTEVRLVTNSSSQCEGQVEINISGRWRALCASHWSLANANVVCRQLGCGVAISTPEGAEGNDQLWKARFHCWGDESFLWECAVTSLGDPDCSHGNTASVICSGNQTLVLPQCNDSMSEPADSAASEESAPYCSDSRQLRLVDGGRPCAGRVEILDQGSWGTICDDGWDLDDARVVCRQLGCGDALNATRSAHFGAGSGHIWLDDLNCTGKESHVWRCPSRGWGQHDCRHKEDAGVICSEFLALRMVSEDQQCAGWLEVFYNGTWGSVCRSPMDEVTVSMICRQLGCGDSGSLNTSVGLREGSRPRWVDGIQCRKTDTSLWQCPSDPWKYSSCSPKDEAYISCAALELRLKDGGHRCEGRVEVKHQGEWGTVNDDGWDLEEAAVVCRQLGCGAATGIPRDAYFGPSAGPIWFSYHSSTRDFRNDGFIHDWDAGVVCSELSDFEDAVDEAVYQEIDDILKPGKKDLLGSQGNLSDDSATKLPYYTGDDGEDGDSDSAPDPLRQHISTTGNGYDDVDELPVPVNPFFPGMNENNISPEDRGGATYSQTKPPGQNINTIGNGYDDVDELPVPVNPFFPGMNENNFFADDRGGARYSQTGISLKSLRETVYSGVEEKESSLVLRQEEPGYDDVELSTM</sequence>
<evidence type="ECO:0000256" key="11">
    <source>
        <dbReference type="PROSITE-ProRule" id="PRU00196"/>
    </source>
</evidence>
<dbReference type="PANTHER" id="PTHR19331:SF468">
    <property type="entry name" value="SCAVENGER RECEPTOR CYSTEINE-RICH TYPE 1 PROTEIN M160"/>
    <property type="match status" value="1"/>
</dbReference>
<dbReference type="FunFam" id="3.10.250.10:FF:000004">
    <property type="entry name" value="Scavenger receptor cysteine-rich type 1 protein M130"/>
    <property type="match status" value="2"/>
</dbReference>
<dbReference type="GO" id="GO:0009897">
    <property type="term" value="C:external side of plasma membrane"/>
    <property type="evidence" value="ECO:0007669"/>
    <property type="project" value="TreeGrafter"/>
</dbReference>
<dbReference type="PROSITE" id="PS00420">
    <property type="entry name" value="SRCR_1"/>
    <property type="match status" value="1"/>
</dbReference>
<dbReference type="InterPro" id="IPR001190">
    <property type="entry name" value="SRCR"/>
</dbReference>
<gene>
    <name evidence="14" type="ORF">FD755_023285</name>
</gene>
<dbReference type="SMART" id="SM00202">
    <property type="entry name" value="SR"/>
    <property type="match status" value="6"/>
</dbReference>
<proteinExistence type="predicted"/>
<dbReference type="GO" id="GO:0005576">
    <property type="term" value="C:extracellular region"/>
    <property type="evidence" value="ECO:0007669"/>
    <property type="project" value="UniProtKB-SubCell"/>
</dbReference>
<dbReference type="PROSITE" id="PS50287">
    <property type="entry name" value="SRCR_2"/>
    <property type="match status" value="6"/>
</dbReference>
<keyword evidence="15" id="KW-1185">Reference proteome</keyword>
<evidence type="ECO:0000256" key="6">
    <source>
        <dbReference type="ARBA" id="ARBA00022737"/>
    </source>
</evidence>
<evidence type="ECO:0000256" key="4">
    <source>
        <dbReference type="ARBA" id="ARBA00022692"/>
    </source>
</evidence>
<evidence type="ECO:0000256" key="10">
    <source>
        <dbReference type="ARBA" id="ARBA00023180"/>
    </source>
</evidence>
<dbReference type="AlphaFoldDB" id="A0A5N3VYJ3"/>
<evidence type="ECO:0000256" key="9">
    <source>
        <dbReference type="ARBA" id="ARBA00023157"/>
    </source>
</evidence>
<keyword evidence="7" id="KW-1133">Transmembrane helix</keyword>
<dbReference type="Gene3D" id="3.10.250.10">
    <property type="entry name" value="SRCR-like domain"/>
    <property type="match status" value="6"/>
</dbReference>
<keyword evidence="5" id="KW-0732">Signal</keyword>